<evidence type="ECO:0000313" key="1">
    <source>
        <dbReference type="EMBL" id="MED6160072.1"/>
    </source>
</evidence>
<dbReference type="Proteomes" id="UP001341840">
    <property type="component" value="Unassembled WGS sequence"/>
</dbReference>
<gene>
    <name evidence="1" type="ORF">PIB30_047997</name>
</gene>
<keyword evidence="2" id="KW-1185">Reference proteome</keyword>
<sequence length="98" mass="10998">MVKKKSCQNVLVPRVLSVAERELYGWVDEEIFTKPSVVEADTLPELRHEIRLTVDRAAEGDYVLEADGPSDRLPFRDQEDKTHYLLPEGGFVSVPSGG</sequence>
<reference evidence="1 2" key="1">
    <citation type="journal article" date="2023" name="Plants (Basel)">
        <title>Bridging the Gap: Combining Genomics and Transcriptomics Approaches to Understand Stylosanthes scabra, an Orphan Legume from the Brazilian Caatinga.</title>
        <authorList>
            <person name="Ferreira-Neto J.R.C."/>
            <person name="da Silva M.D."/>
            <person name="Binneck E."/>
            <person name="de Melo N.F."/>
            <person name="da Silva R.H."/>
            <person name="de Melo A.L.T.M."/>
            <person name="Pandolfi V."/>
            <person name="Bustamante F.O."/>
            <person name="Brasileiro-Vidal A.C."/>
            <person name="Benko-Iseppon A.M."/>
        </authorList>
    </citation>
    <scope>NUCLEOTIDE SEQUENCE [LARGE SCALE GENOMIC DNA]</scope>
    <source>
        <tissue evidence="1">Leaves</tissue>
    </source>
</reference>
<comment type="caution">
    <text evidence="1">The sequence shown here is derived from an EMBL/GenBank/DDBJ whole genome shotgun (WGS) entry which is preliminary data.</text>
</comment>
<protein>
    <submittedName>
        <fullName evidence="1">Uncharacterized protein</fullName>
    </submittedName>
</protein>
<name>A0ABU6UFM5_9FABA</name>
<dbReference type="EMBL" id="JASCZI010121140">
    <property type="protein sequence ID" value="MED6160072.1"/>
    <property type="molecule type" value="Genomic_DNA"/>
</dbReference>
<proteinExistence type="predicted"/>
<evidence type="ECO:0000313" key="2">
    <source>
        <dbReference type="Proteomes" id="UP001341840"/>
    </source>
</evidence>
<organism evidence="1 2">
    <name type="scientific">Stylosanthes scabra</name>
    <dbReference type="NCBI Taxonomy" id="79078"/>
    <lineage>
        <taxon>Eukaryota</taxon>
        <taxon>Viridiplantae</taxon>
        <taxon>Streptophyta</taxon>
        <taxon>Embryophyta</taxon>
        <taxon>Tracheophyta</taxon>
        <taxon>Spermatophyta</taxon>
        <taxon>Magnoliopsida</taxon>
        <taxon>eudicotyledons</taxon>
        <taxon>Gunneridae</taxon>
        <taxon>Pentapetalae</taxon>
        <taxon>rosids</taxon>
        <taxon>fabids</taxon>
        <taxon>Fabales</taxon>
        <taxon>Fabaceae</taxon>
        <taxon>Papilionoideae</taxon>
        <taxon>50 kb inversion clade</taxon>
        <taxon>dalbergioids sensu lato</taxon>
        <taxon>Dalbergieae</taxon>
        <taxon>Pterocarpus clade</taxon>
        <taxon>Stylosanthes</taxon>
    </lineage>
</organism>
<accession>A0ABU6UFM5</accession>